<evidence type="ECO:0000313" key="1">
    <source>
        <dbReference type="EMBL" id="DAD74416.1"/>
    </source>
</evidence>
<protein>
    <submittedName>
        <fullName evidence="1">Uncharacterized protein</fullName>
    </submittedName>
</protein>
<name>A0A8S5LWY2_9CAUD</name>
<proteinExistence type="predicted"/>
<reference evidence="1" key="1">
    <citation type="journal article" date="2021" name="Proc. Natl. Acad. Sci. U.S.A.">
        <title>A Catalog of Tens of Thousands of Viruses from Human Metagenomes Reveals Hidden Associations with Chronic Diseases.</title>
        <authorList>
            <person name="Tisza M.J."/>
            <person name="Buck C.B."/>
        </authorList>
    </citation>
    <scope>NUCLEOTIDE SEQUENCE</scope>
    <source>
        <strain evidence="1">Ct3pR10</strain>
    </source>
</reference>
<organism evidence="1">
    <name type="scientific">Siphoviridae sp. ct3pR10</name>
    <dbReference type="NCBI Taxonomy" id="2826284"/>
    <lineage>
        <taxon>Viruses</taxon>
        <taxon>Duplodnaviria</taxon>
        <taxon>Heunggongvirae</taxon>
        <taxon>Uroviricota</taxon>
        <taxon>Caudoviricetes</taxon>
    </lineage>
</organism>
<sequence>MTVEVNKLTYQWLIQELKSEGFPIAKQTVSSVLAGLLVSPKGDEFLMRAERICKKYKQSFNSNPQSGT</sequence>
<accession>A0A8S5LWY2</accession>
<dbReference type="EMBL" id="BK014759">
    <property type="protein sequence ID" value="DAD74416.1"/>
    <property type="molecule type" value="Genomic_DNA"/>
</dbReference>